<accession>A0A0C3Q1Z8</accession>
<evidence type="ECO:0000313" key="3">
    <source>
        <dbReference type="Proteomes" id="UP000054248"/>
    </source>
</evidence>
<keyword evidence="1" id="KW-0732">Signal</keyword>
<protein>
    <recommendedName>
        <fullName evidence="4">Extracellular membrane protein CFEM domain-containing protein</fullName>
    </recommendedName>
</protein>
<reference evidence="2 3" key="1">
    <citation type="submission" date="2014-04" db="EMBL/GenBank/DDBJ databases">
        <authorList>
            <consortium name="DOE Joint Genome Institute"/>
            <person name="Kuo A."/>
            <person name="Girlanda M."/>
            <person name="Perotto S."/>
            <person name="Kohler A."/>
            <person name="Nagy L.G."/>
            <person name="Floudas D."/>
            <person name="Copeland A."/>
            <person name="Barry K.W."/>
            <person name="Cichocki N."/>
            <person name="Veneault-Fourrey C."/>
            <person name="LaButti K."/>
            <person name="Lindquist E.A."/>
            <person name="Lipzen A."/>
            <person name="Lundell T."/>
            <person name="Morin E."/>
            <person name="Murat C."/>
            <person name="Sun H."/>
            <person name="Tunlid A."/>
            <person name="Henrissat B."/>
            <person name="Grigoriev I.V."/>
            <person name="Hibbett D.S."/>
            <person name="Martin F."/>
            <person name="Nordberg H.P."/>
            <person name="Cantor M.N."/>
            <person name="Hua S.X."/>
        </authorList>
    </citation>
    <scope>NUCLEOTIDE SEQUENCE [LARGE SCALE GENOMIC DNA]</scope>
    <source>
        <strain evidence="2 3">MUT 4182</strain>
    </source>
</reference>
<reference evidence="3" key="2">
    <citation type="submission" date="2015-01" db="EMBL/GenBank/DDBJ databases">
        <title>Evolutionary Origins and Diversification of the Mycorrhizal Mutualists.</title>
        <authorList>
            <consortium name="DOE Joint Genome Institute"/>
            <consortium name="Mycorrhizal Genomics Consortium"/>
            <person name="Kohler A."/>
            <person name="Kuo A."/>
            <person name="Nagy L.G."/>
            <person name="Floudas D."/>
            <person name="Copeland A."/>
            <person name="Barry K.W."/>
            <person name="Cichocki N."/>
            <person name="Veneault-Fourrey C."/>
            <person name="LaButti K."/>
            <person name="Lindquist E.A."/>
            <person name="Lipzen A."/>
            <person name="Lundell T."/>
            <person name="Morin E."/>
            <person name="Murat C."/>
            <person name="Riley R."/>
            <person name="Ohm R."/>
            <person name="Sun H."/>
            <person name="Tunlid A."/>
            <person name="Henrissat B."/>
            <person name="Grigoriev I.V."/>
            <person name="Hibbett D.S."/>
            <person name="Martin F."/>
        </authorList>
    </citation>
    <scope>NUCLEOTIDE SEQUENCE [LARGE SCALE GENOMIC DNA]</scope>
    <source>
        <strain evidence="3">MUT 4182</strain>
    </source>
</reference>
<name>A0A0C3Q1Z8_9AGAM</name>
<dbReference type="Proteomes" id="UP000054248">
    <property type="component" value="Unassembled WGS sequence"/>
</dbReference>
<evidence type="ECO:0000256" key="1">
    <source>
        <dbReference type="SAM" id="SignalP"/>
    </source>
</evidence>
<proteinExistence type="predicted"/>
<dbReference type="AlphaFoldDB" id="A0A0C3Q1Z8"/>
<dbReference type="EMBL" id="KN823112">
    <property type="protein sequence ID" value="KIO22340.1"/>
    <property type="molecule type" value="Genomic_DNA"/>
</dbReference>
<sequence length="112" mass="11624">MKLSVLVSAVAAFAVASAAVVPKSDLFALTRRQTSDDCAFYCHSMSDMLNECDKVAKCMCSPPAASLIYTCATCDVKTGSDTFSDAQSILISYASACAQADYPVGALALSAC</sequence>
<evidence type="ECO:0000313" key="2">
    <source>
        <dbReference type="EMBL" id="KIO22340.1"/>
    </source>
</evidence>
<feature type="signal peptide" evidence="1">
    <location>
        <begin position="1"/>
        <end position="18"/>
    </location>
</feature>
<evidence type="ECO:0008006" key="4">
    <source>
        <dbReference type="Google" id="ProtNLM"/>
    </source>
</evidence>
<feature type="chain" id="PRO_5002180604" description="Extracellular membrane protein CFEM domain-containing protein" evidence="1">
    <location>
        <begin position="19"/>
        <end position="112"/>
    </location>
</feature>
<keyword evidence="3" id="KW-1185">Reference proteome</keyword>
<organism evidence="2 3">
    <name type="scientific">Tulasnella calospora MUT 4182</name>
    <dbReference type="NCBI Taxonomy" id="1051891"/>
    <lineage>
        <taxon>Eukaryota</taxon>
        <taxon>Fungi</taxon>
        <taxon>Dikarya</taxon>
        <taxon>Basidiomycota</taxon>
        <taxon>Agaricomycotina</taxon>
        <taxon>Agaricomycetes</taxon>
        <taxon>Cantharellales</taxon>
        <taxon>Tulasnellaceae</taxon>
        <taxon>Tulasnella</taxon>
    </lineage>
</organism>
<gene>
    <name evidence="2" type="ORF">M407DRAFT_28135</name>
</gene>
<dbReference type="HOGENOM" id="CLU_2147712_0_0_1"/>